<dbReference type="PANTHER" id="PTHR46632">
    <property type="entry name" value="E3 UBIQUITIN-PROTEIN LIGASE SINA-LIKE 4"/>
    <property type="match status" value="1"/>
</dbReference>
<keyword evidence="8" id="KW-0833">Ubl conjugation pathway</keyword>
<comment type="pathway">
    <text evidence="2">Protein modification; protein ubiquitination.</text>
</comment>
<evidence type="ECO:0000259" key="14">
    <source>
        <dbReference type="PROSITE" id="PS51081"/>
    </source>
</evidence>
<gene>
    <name evidence="15" type="ORF">LIER_40132</name>
    <name evidence="16" type="ORF">LIER_40776</name>
</gene>
<keyword evidence="16" id="KW-0436">Ligase</keyword>
<evidence type="ECO:0000256" key="11">
    <source>
        <dbReference type="PROSITE-ProRule" id="PRU00455"/>
    </source>
</evidence>
<evidence type="ECO:0000256" key="7">
    <source>
        <dbReference type="ARBA" id="ARBA00022771"/>
    </source>
</evidence>
<evidence type="ECO:0000256" key="3">
    <source>
        <dbReference type="ARBA" id="ARBA00009119"/>
    </source>
</evidence>
<comment type="catalytic activity">
    <reaction evidence="1">
        <text>S-ubiquitinyl-[E2 ubiquitin-conjugating enzyme]-L-cysteine + [acceptor protein]-L-lysine = [E2 ubiquitin-conjugating enzyme]-L-cysteine + N(6)-ubiquitinyl-[acceptor protein]-L-lysine.</text>
        <dbReference type="EC" id="2.3.2.27"/>
    </reaction>
</comment>
<evidence type="ECO:0000256" key="6">
    <source>
        <dbReference type="ARBA" id="ARBA00022723"/>
    </source>
</evidence>
<comment type="caution">
    <text evidence="16">The sequence shown here is derived from an EMBL/GenBank/DDBJ whole genome shotgun (WGS) entry which is preliminary data.</text>
</comment>
<evidence type="ECO:0000256" key="1">
    <source>
        <dbReference type="ARBA" id="ARBA00000900"/>
    </source>
</evidence>
<dbReference type="Pfam" id="PF21362">
    <property type="entry name" value="Sina_RING"/>
    <property type="match status" value="1"/>
</dbReference>
<dbReference type="PROSITE" id="PS50089">
    <property type="entry name" value="ZF_RING_2"/>
    <property type="match status" value="1"/>
</dbReference>
<dbReference type="SUPFAM" id="SSF57850">
    <property type="entry name" value="RING/U-box"/>
    <property type="match status" value="1"/>
</dbReference>
<feature type="compositionally biased region" description="Acidic residues" evidence="12">
    <location>
        <begin position="112"/>
        <end position="149"/>
    </location>
</feature>
<feature type="compositionally biased region" description="Acidic residues" evidence="12">
    <location>
        <begin position="157"/>
        <end position="167"/>
    </location>
</feature>
<dbReference type="InterPro" id="IPR044286">
    <property type="entry name" value="SINL_plant"/>
</dbReference>
<dbReference type="CDD" id="cd16571">
    <property type="entry name" value="RING-HC_SIAHs"/>
    <property type="match status" value="1"/>
</dbReference>
<evidence type="ECO:0000313" key="17">
    <source>
        <dbReference type="Proteomes" id="UP001454036"/>
    </source>
</evidence>
<comment type="similarity">
    <text evidence="3">Belongs to the SINA (Seven in absentia) family.</text>
</comment>
<keyword evidence="7 11" id="KW-0863">Zinc-finger</keyword>
<dbReference type="EMBL" id="BAABME010024116">
    <property type="protein sequence ID" value="GAA0169520.1"/>
    <property type="molecule type" value="Genomic_DNA"/>
</dbReference>
<dbReference type="Gene3D" id="3.30.40.10">
    <property type="entry name" value="Zinc/RING finger domain, C3HC4 (zinc finger)"/>
    <property type="match status" value="1"/>
</dbReference>
<sequence>MERFSVDGNGDDTVGASQPPRNKRTRTELLPTMASTTGTTSAANVSAAAVQESGFIGGLVSDSDSIDSERLIGLPLTTPSTTVRTSAANVSAAAVQKNGFIGDLLLEDYSEDTEGLDEEPDQSEGEEESEQEGSEQEGSYDGERDEEREDREYRIDQEDEGSEEVDDINQGPIIGAGDTVRNDVSYDNTAGSLGNKWLMVGTFTDQDVLDCPICYEALTIPVYQCENGHIACASCCFRMGYKCPSCSQRIGTIRCRSIERIINSVKFVCPNLEYGCKETMFYNNREAHGKACIFAPCSCPLESCDYVGSEKNLYAHFRGKHFSSASQFNYKDPLEFFLDIDEPRTVILQEKTDGRIFILNHVDGPFPHAINLICIAASQHPTKEFYYELSVNYQYAILTLKTVAATMKKWSGSQPLPRSLLVPFDFTYDGSISVKVCIERRK</sequence>
<dbReference type="GO" id="GO:0016874">
    <property type="term" value="F:ligase activity"/>
    <property type="evidence" value="ECO:0007669"/>
    <property type="project" value="UniProtKB-KW"/>
</dbReference>
<dbReference type="InterPro" id="IPR049548">
    <property type="entry name" value="Sina-like_RING"/>
</dbReference>
<comment type="function">
    <text evidence="10">E3 ubiquitin-protein ligase that mediates ubiquitination and subsequent proteasomal degradation of target proteins. E3 ubiquitin ligases accept ubiquitin from an E2 ubiquitin-conjugating enzyme in the form of a thioester and then directly transfers the ubiquitin to targeted substrates. It probably triggers the ubiquitin-mediated degradation of different substrates.</text>
</comment>
<keyword evidence="17" id="KW-1185">Reference proteome</keyword>
<evidence type="ECO:0000313" key="16">
    <source>
        <dbReference type="EMBL" id="GAA0169520.1"/>
    </source>
</evidence>
<dbReference type="AlphaFoldDB" id="A0AAV3R384"/>
<evidence type="ECO:0000256" key="2">
    <source>
        <dbReference type="ARBA" id="ARBA00004906"/>
    </source>
</evidence>
<keyword evidence="6" id="KW-0479">Metal-binding</keyword>
<evidence type="ECO:0000256" key="9">
    <source>
        <dbReference type="ARBA" id="ARBA00022833"/>
    </source>
</evidence>
<evidence type="ECO:0000313" key="15">
    <source>
        <dbReference type="EMBL" id="GAA0166168.1"/>
    </source>
</evidence>
<accession>A0AAV3R384</accession>
<dbReference type="InterPro" id="IPR013010">
    <property type="entry name" value="Znf_SIAH"/>
</dbReference>
<dbReference type="Pfam" id="PF21361">
    <property type="entry name" value="Sina_ZnF"/>
    <property type="match status" value="1"/>
</dbReference>
<name>A0AAV3R384_LITER</name>
<keyword evidence="5" id="KW-0808">Transferase</keyword>
<dbReference type="GO" id="GO:0008270">
    <property type="term" value="F:zinc ion binding"/>
    <property type="evidence" value="ECO:0007669"/>
    <property type="project" value="UniProtKB-KW"/>
</dbReference>
<protein>
    <recommendedName>
        <fullName evidence="4">RING-type E3 ubiquitin transferase</fullName>
        <ecNumber evidence="4">2.3.2.27</ecNumber>
    </recommendedName>
</protein>
<evidence type="ECO:0000259" key="13">
    <source>
        <dbReference type="PROSITE" id="PS50089"/>
    </source>
</evidence>
<dbReference type="EMBL" id="BAABME010022602">
    <property type="protein sequence ID" value="GAA0166168.1"/>
    <property type="molecule type" value="Genomic_DNA"/>
</dbReference>
<evidence type="ECO:0000256" key="10">
    <source>
        <dbReference type="ARBA" id="ARBA00024004"/>
    </source>
</evidence>
<feature type="domain" description="SIAH-type" evidence="14">
    <location>
        <begin position="264"/>
        <end position="322"/>
    </location>
</feature>
<dbReference type="PANTHER" id="PTHR46632:SF16">
    <property type="entry name" value="E3 UBIQUITIN-PROTEIN LIGASE SINA-LIKE 10"/>
    <property type="match status" value="1"/>
</dbReference>
<dbReference type="InterPro" id="IPR001841">
    <property type="entry name" value="Znf_RING"/>
</dbReference>
<dbReference type="EC" id="2.3.2.27" evidence="4"/>
<feature type="domain" description="RING-type" evidence="13">
    <location>
        <begin position="211"/>
        <end position="247"/>
    </location>
</feature>
<dbReference type="InterPro" id="IPR013083">
    <property type="entry name" value="Znf_RING/FYVE/PHD"/>
</dbReference>
<evidence type="ECO:0000256" key="12">
    <source>
        <dbReference type="SAM" id="MobiDB-lite"/>
    </source>
</evidence>
<evidence type="ECO:0000256" key="4">
    <source>
        <dbReference type="ARBA" id="ARBA00012483"/>
    </source>
</evidence>
<dbReference type="Proteomes" id="UP001454036">
    <property type="component" value="Unassembled WGS sequence"/>
</dbReference>
<dbReference type="SUPFAM" id="SSF49599">
    <property type="entry name" value="TRAF domain-like"/>
    <property type="match status" value="1"/>
</dbReference>
<evidence type="ECO:0000256" key="8">
    <source>
        <dbReference type="ARBA" id="ARBA00022786"/>
    </source>
</evidence>
<evidence type="ECO:0000256" key="5">
    <source>
        <dbReference type="ARBA" id="ARBA00022679"/>
    </source>
</evidence>
<feature type="region of interest" description="Disordered" evidence="12">
    <location>
        <begin position="1"/>
        <end position="28"/>
    </location>
</feature>
<organism evidence="16 17">
    <name type="scientific">Lithospermum erythrorhizon</name>
    <name type="common">Purple gromwell</name>
    <name type="synonym">Lithospermum officinale var. erythrorhizon</name>
    <dbReference type="NCBI Taxonomy" id="34254"/>
    <lineage>
        <taxon>Eukaryota</taxon>
        <taxon>Viridiplantae</taxon>
        <taxon>Streptophyta</taxon>
        <taxon>Embryophyta</taxon>
        <taxon>Tracheophyta</taxon>
        <taxon>Spermatophyta</taxon>
        <taxon>Magnoliopsida</taxon>
        <taxon>eudicotyledons</taxon>
        <taxon>Gunneridae</taxon>
        <taxon>Pentapetalae</taxon>
        <taxon>asterids</taxon>
        <taxon>lamiids</taxon>
        <taxon>Boraginales</taxon>
        <taxon>Boraginaceae</taxon>
        <taxon>Boraginoideae</taxon>
        <taxon>Lithospermeae</taxon>
        <taxon>Lithospermum</taxon>
    </lineage>
</organism>
<proteinExistence type="inferred from homology"/>
<reference evidence="16 17" key="1">
    <citation type="submission" date="2024-01" db="EMBL/GenBank/DDBJ databases">
        <title>The complete chloroplast genome sequence of Lithospermum erythrorhizon: insights into the phylogenetic relationship among Boraginaceae species and the maternal lineages of purple gromwells.</title>
        <authorList>
            <person name="Okada T."/>
            <person name="Watanabe K."/>
        </authorList>
    </citation>
    <scope>NUCLEOTIDE SEQUENCE [LARGE SCALE GENOMIC DNA]</scope>
</reference>
<feature type="region of interest" description="Disordered" evidence="12">
    <location>
        <begin position="112"/>
        <end position="177"/>
    </location>
</feature>
<dbReference type="PROSITE" id="PS51081">
    <property type="entry name" value="ZF_SIAH"/>
    <property type="match status" value="1"/>
</dbReference>
<dbReference type="GO" id="GO:0061630">
    <property type="term" value="F:ubiquitin protein ligase activity"/>
    <property type="evidence" value="ECO:0007669"/>
    <property type="project" value="UniProtKB-EC"/>
</dbReference>
<keyword evidence="9" id="KW-0862">Zinc</keyword>